<dbReference type="OrthoDB" id="292693at2759"/>
<dbReference type="Pfam" id="PF03364">
    <property type="entry name" value="Polyketide_cyc"/>
    <property type="match status" value="1"/>
</dbReference>
<evidence type="ECO:0000313" key="7">
    <source>
        <dbReference type="Proteomes" id="UP000326924"/>
    </source>
</evidence>
<evidence type="ECO:0000313" key="5">
    <source>
        <dbReference type="EMBL" id="KAA8903178.1"/>
    </source>
</evidence>
<dbReference type="PANTHER" id="PTHR12901">
    <property type="entry name" value="SPERM PROTEIN HOMOLOG"/>
    <property type="match status" value="1"/>
</dbReference>
<dbReference type="Proteomes" id="UP000326924">
    <property type="component" value="Unassembled WGS sequence"/>
</dbReference>
<keyword evidence="7" id="KW-1185">Reference proteome</keyword>
<dbReference type="PANTHER" id="PTHR12901:SF10">
    <property type="entry name" value="COENZYME Q-BINDING PROTEIN COQ10, MITOCHONDRIAL"/>
    <property type="match status" value="1"/>
</dbReference>
<protein>
    <submittedName>
        <fullName evidence="5">Cyclase/dehydrase family protein</fullName>
    </submittedName>
</protein>
<proteinExistence type="inferred from homology"/>
<comment type="caution">
    <text evidence="5">The sequence shown here is derived from an EMBL/GenBank/DDBJ whole genome shotgun (WGS) entry which is preliminary data.</text>
</comment>
<dbReference type="CDD" id="cd07813">
    <property type="entry name" value="COQ10p_like"/>
    <property type="match status" value="1"/>
</dbReference>
<dbReference type="Gene3D" id="3.30.530.20">
    <property type="match status" value="1"/>
</dbReference>
<dbReference type="EMBL" id="VXIS01000121">
    <property type="protein sequence ID" value="KAA8903195.1"/>
    <property type="molecule type" value="Genomic_DNA"/>
</dbReference>
<reference evidence="5 7" key="1">
    <citation type="submission" date="2019-09" db="EMBL/GenBank/DDBJ databases">
        <title>Draft genome of the ectomycorrhizal ascomycete Sphaerosporella brunnea.</title>
        <authorList>
            <consortium name="DOE Joint Genome Institute"/>
            <person name="Benucci G.M."/>
            <person name="Marozzi G."/>
            <person name="Antonielli L."/>
            <person name="Sanchez S."/>
            <person name="Marco P."/>
            <person name="Wang X."/>
            <person name="Falini L.B."/>
            <person name="Barry K."/>
            <person name="Haridas S."/>
            <person name="Lipzen A."/>
            <person name="Labutti K."/>
            <person name="Grigoriev I.V."/>
            <person name="Murat C."/>
            <person name="Martin F."/>
            <person name="Albertini E."/>
            <person name="Donnini D."/>
            <person name="Bonito G."/>
        </authorList>
    </citation>
    <scope>NUCLEOTIDE SEQUENCE [LARGE SCALE GENOMIC DNA]</scope>
    <source>
        <strain evidence="5 7">Sb_GMNB300</strain>
    </source>
</reference>
<comment type="similarity">
    <text evidence="1">Belongs to the COQ10 family.</text>
</comment>
<dbReference type="GO" id="GO:0045333">
    <property type="term" value="P:cellular respiration"/>
    <property type="evidence" value="ECO:0007669"/>
    <property type="project" value="InterPro"/>
</dbReference>
<evidence type="ECO:0000259" key="4">
    <source>
        <dbReference type="Pfam" id="PF03364"/>
    </source>
</evidence>
<dbReference type="InterPro" id="IPR044996">
    <property type="entry name" value="COQ10-like"/>
</dbReference>
<dbReference type="AlphaFoldDB" id="A0A5J5ETF0"/>
<dbReference type="InterPro" id="IPR023393">
    <property type="entry name" value="START-like_dom_sf"/>
</dbReference>
<accession>A0A5J5ETF0</accession>
<comment type="subunit">
    <text evidence="2">Interacts with coenzyme Q.</text>
</comment>
<name>A0A5J5ETF0_9PEZI</name>
<gene>
    <name evidence="6" type="ORF">FN846DRAFT_780156</name>
    <name evidence="5" type="ORF">FN846DRAFT_891236</name>
</gene>
<evidence type="ECO:0000256" key="2">
    <source>
        <dbReference type="ARBA" id="ARBA00011814"/>
    </source>
</evidence>
<evidence type="ECO:0000256" key="3">
    <source>
        <dbReference type="ARBA" id="ARBA00024947"/>
    </source>
</evidence>
<dbReference type="EMBL" id="VXIS01000121">
    <property type="protein sequence ID" value="KAA8903178.1"/>
    <property type="molecule type" value="Genomic_DNA"/>
</dbReference>
<dbReference type="GO" id="GO:0048039">
    <property type="term" value="F:ubiquinone binding"/>
    <property type="evidence" value="ECO:0007669"/>
    <property type="project" value="InterPro"/>
</dbReference>
<dbReference type="FunCoup" id="A0A5J5ETF0">
    <property type="interactions" value="150"/>
</dbReference>
<organism evidence="5 7">
    <name type="scientific">Sphaerosporella brunnea</name>
    <dbReference type="NCBI Taxonomy" id="1250544"/>
    <lineage>
        <taxon>Eukaryota</taxon>
        <taxon>Fungi</taxon>
        <taxon>Dikarya</taxon>
        <taxon>Ascomycota</taxon>
        <taxon>Pezizomycotina</taxon>
        <taxon>Pezizomycetes</taxon>
        <taxon>Pezizales</taxon>
        <taxon>Pyronemataceae</taxon>
        <taxon>Sphaerosporella</taxon>
    </lineage>
</organism>
<dbReference type="InterPro" id="IPR005031">
    <property type="entry name" value="COQ10_START"/>
</dbReference>
<evidence type="ECO:0000313" key="6">
    <source>
        <dbReference type="EMBL" id="KAA8903195.1"/>
    </source>
</evidence>
<comment type="function">
    <text evidence="3">Required for the function of coenzyme Q in the respiratory chain. May serve as a chaperone or may be involved in the transport of Q6 from its site of synthesis to the catalytic sites of the respiratory complexes.</text>
</comment>
<feature type="domain" description="Coenzyme Q-binding protein COQ10 START" evidence="4">
    <location>
        <begin position="46"/>
        <end position="179"/>
    </location>
</feature>
<dbReference type="SUPFAM" id="SSF55961">
    <property type="entry name" value="Bet v1-like"/>
    <property type="match status" value="1"/>
</dbReference>
<evidence type="ECO:0000256" key="1">
    <source>
        <dbReference type="ARBA" id="ARBA00006885"/>
    </source>
</evidence>
<sequence length="196" mass="21843">MSLRLAFPPAAAARAQPLLLRPQRRTFFDFPDASVPQRFTATRRLPHAPKALYKIVSDIDSYRHFLPYCLGSQVTARCPHTNAPTEADLRVGWGQFDETFRSTVTCRPEHLSVEADASQNPLFQKLCARWEIAPAEDTNAAGGSDVKLHVEFKFTNPLYSAVSGAFVPKVAGVMVEAFEQRAKEVLEKIVENKKGL</sequence>
<dbReference type="GO" id="GO:0005739">
    <property type="term" value="C:mitochondrion"/>
    <property type="evidence" value="ECO:0007669"/>
    <property type="project" value="TreeGrafter"/>
</dbReference>